<evidence type="ECO:0000256" key="2">
    <source>
        <dbReference type="ARBA" id="ARBA00023130"/>
    </source>
</evidence>
<dbReference type="SUPFAM" id="SSF48726">
    <property type="entry name" value="Immunoglobulin"/>
    <property type="match status" value="1"/>
</dbReference>
<dbReference type="GO" id="GO:0019814">
    <property type="term" value="C:immunoglobulin complex"/>
    <property type="evidence" value="ECO:0007669"/>
    <property type="project" value="UniProtKB-KW"/>
</dbReference>
<dbReference type="GeneTree" id="ENSGT00940000163849"/>
<keyword evidence="1" id="KW-0391">Immunity</keyword>
<dbReference type="SMART" id="SM00406">
    <property type="entry name" value="IGv"/>
    <property type="match status" value="1"/>
</dbReference>
<feature type="domain" description="Ig-like" evidence="4">
    <location>
        <begin position="28"/>
        <end position="109"/>
    </location>
</feature>
<dbReference type="Proteomes" id="UP000694557">
    <property type="component" value="Unassembled WGS sequence"/>
</dbReference>
<evidence type="ECO:0000259" key="4">
    <source>
        <dbReference type="PROSITE" id="PS50835"/>
    </source>
</evidence>
<dbReference type="InterPro" id="IPR007110">
    <property type="entry name" value="Ig-like_dom"/>
</dbReference>
<dbReference type="InterPro" id="IPR013783">
    <property type="entry name" value="Ig-like_fold"/>
</dbReference>
<dbReference type="Gene3D" id="2.60.40.10">
    <property type="entry name" value="Immunoglobulins"/>
    <property type="match status" value="1"/>
</dbReference>
<dbReference type="InterPro" id="IPR050199">
    <property type="entry name" value="IgHV"/>
</dbReference>
<dbReference type="Ensembl" id="ENSOKIT00005104121.1">
    <property type="protein sequence ID" value="ENSOKIP00005097243.1"/>
    <property type="gene ID" value="ENSOKIG00005042689.1"/>
</dbReference>
<organism evidence="5 6">
    <name type="scientific">Oncorhynchus kisutch</name>
    <name type="common">Coho salmon</name>
    <name type="synonym">Salmo kisutch</name>
    <dbReference type="NCBI Taxonomy" id="8019"/>
    <lineage>
        <taxon>Eukaryota</taxon>
        <taxon>Metazoa</taxon>
        <taxon>Chordata</taxon>
        <taxon>Craniata</taxon>
        <taxon>Vertebrata</taxon>
        <taxon>Euteleostomi</taxon>
        <taxon>Actinopterygii</taxon>
        <taxon>Neopterygii</taxon>
        <taxon>Teleostei</taxon>
        <taxon>Protacanthopterygii</taxon>
        <taxon>Salmoniformes</taxon>
        <taxon>Salmonidae</taxon>
        <taxon>Salmoninae</taxon>
        <taxon>Oncorhynchus</taxon>
    </lineage>
</organism>
<proteinExistence type="predicted"/>
<dbReference type="PROSITE" id="PS50835">
    <property type="entry name" value="IG_LIKE"/>
    <property type="match status" value="1"/>
</dbReference>
<evidence type="ECO:0000256" key="1">
    <source>
        <dbReference type="ARBA" id="ARBA00022859"/>
    </source>
</evidence>
<evidence type="ECO:0000313" key="5">
    <source>
        <dbReference type="Ensembl" id="ENSOKIP00005097243.1"/>
    </source>
</evidence>
<accession>A0A8C7K5D2</accession>
<keyword evidence="2" id="KW-1064">Adaptive immunity</keyword>
<keyword evidence="6" id="KW-1185">Reference proteome</keyword>
<dbReference type="InterPro" id="IPR013106">
    <property type="entry name" value="Ig_V-set"/>
</dbReference>
<evidence type="ECO:0000256" key="3">
    <source>
        <dbReference type="ARBA" id="ARBA00043265"/>
    </source>
</evidence>
<dbReference type="AlphaFoldDB" id="A0A8C7K5D2"/>
<reference evidence="5" key="2">
    <citation type="submission" date="2025-09" db="UniProtKB">
        <authorList>
            <consortium name="Ensembl"/>
        </authorList>
    </citation>
    <scope>IDENTIFICATION</scope>
</reference>
<dbReference type="GO" id="GO:0005576">
    <property type="term" value="C:extracellular region"/>
    <property type="evidence" value="ECO:0007669"/>
    <property type="project" value="UniProtKB-ARBA"/>
</dbReference>
<sequence>MFKCFCFAGVCSDIRLDQSPSQAKRPADTIKLSCSIFVYSMTRSAIHWIRQKPGKVLEWIGRMKNGSGTDVIHADSLKSLFILTEDVSTSTQFLEAKSLRAEDSAVYYCAQQTLTGDGEAVIQKPQHRLTIWLAGVLLPLFVSQCKTLSSFIVPPELSLHTPGPHILD</sequence>
<protein>
    <recommendedName>
        <fullName evidence="4">Ig-like domain-containing protein</fullName>
    </recommendedName>
</protein>
<dbReference type="GO" id="GO:0002250">
    <property type="term" value="P:adaptive immune response"/>
    <property type="evidence" value="ECO:0007669"/>
    <property type="project" value="UniProtKB-KW"/>
</dbReference>
<name>A0A8C7K5D2_ONCKI</name>
<reference evidence="5" key="1">
    <citation type="submission" date="2025-08" db="UniProtKB">
        <authorList>
            <consortium name="Ensembl"/>
        </authorList>
    </citation>
    <scope>IDENTIFICATION</scope>
</reference>
<dbReference type="InterPro" id="IPR036179">
    <property type="entry name" value="Ig-like_dom_sf"/>
</dbReference>
<keyword evidence="3" id="KW-1280">Immunoglobulin</keyword>
<evidence type="ECO:0000313" key="6">
    <source>
        <dbReference type="Proteomes" id="UP000694557"/>
    </source>
</evidence>
<dbReference type="PANTHER" id="PTHR23266">
    <property type="entry name" value="IMMUNOGLOBULIN HEAVY CHAIN"/>
    <property type="match status" value="1"/>
</dbReference>